<reference evidence="1 2" key="1">
    <citation type="submission" date="2013-03" db="EMBL/GenBank/DDBJ databases">
        <title>The Genome Sequence of Acinetobacter tandoii CIP 107469.</title>
        <authorList>
            <consortium name="The Broad Institute Genome Sequencing Platform"/>
            <consortium name="The Broad Institute Genome Sequencing Center for Infectious Disease"/>
            <person name="Cerqueira G."/>
            <person name="Feldgarden M."/>
            <person name="Courvalin P."/>
            <person name="Perichon B."/>
            <person name="Grillot-Courvalin C."/>
            <person name="Clermont D."/>
            <person name="Rocha E."/>
            <person name="Yoon E.-J."/>
            <person name="Nemec A."/>
            <person name="Walker B."/>
            <person name="Young S.K."/>
            <person name="Zeng Q."/>
            <person name="Gargeya S."/>
            <person name="Fitzgerald M."/>
            <person name="Haas B."/>
            <person name="Abouelleil A."/>
            <person name="Alvarado L."/>
            <person name="Arachchi H.M."/>
            <person name="Berlin A.M."/>
            <person name="Chapman S.B."/>
            <person name="Dewar J."/>
            <person name="Goldberg J."/>
            <person name="Griggs A."/>
            <person name="Gujja S."/>
            <person name="Hansen M."/>
            <person name="Howarth C."/>
            <person name="Imamovic A."/>
            <person name="Larimer J."/>
            <person name="McCowan C."/>
            <person name="Murphy C."/>
            <person name="Neiman D."/>
            <person name="Pearson M."/>
            <person name="Priest M."/>
            <person name="Roberts A."/>
            <person name="Saif S."/>
            <person name="Shea T."/>
            <person name="Sisk P."/>
            <person name="Sykes S."/>
            <person name="Wortman J."/>
            <person name="Nusbaum C."/>
            <person name="Birren B."/>
        </authorList>
    </citation>
    <scope>NUCLEOTIDE SEQUENCE [LARGE SCALE GENOMIC DNA]</scope>
    <source>
        <strain evidence="1 2">CIP 107469</strain>
    </source>
</reference>
<keyword evidence="2" id="KW-1185">Reference proteome</keyword>
<dbReference type="Proteomes" id="UP000016201">
    <property type="component" value="Unassembled WGS sequence"/>
</dbReference>
<comment type="caution">
    <text evidence="1">The sequence shown here is derived from an EMBL/GenBank/DDBJ whole genome shotgun (WGS) entry which is preliminary data.</text>
</comment>
<name>R9AY28_9GAMM</name>
<protein>
    <submittedName>
        <fullName evidence="1">Uncharacterized protein</fullName>
    </submittedName>
</protein>
<organism evidence="1 2">
    <name type="scientific">Acinetobacter tandoii DSM 14970 = CIP 107469</name>
    <dbReference type="NCBI Taxonomy" id="1120927"/>
    <lineage>
        <taxon>Bacteria</taxon>
        <taxon>Pseudomonadati</taxon>
        <taxon>Pseudomonadota</taxon>
        <taxon>Gammaproteobacteria</taxon>
        <taxon>Moraxellales</taxon>
        <taxon>Moraxellaceae</taxon>
        <taxon>Acinetobacter</taxon>
    </lineage>
</organism>
<dbReference type="PATRIC" id="fig|1120927.3.peg.3022"/>
<sequence>MTDILIQTIPQDAAAVVIYFTDENEYESCKPILQELKSKINKPILYCLNKSLKVLNKEDLEEFGLQEIQVGHIAHE</sequence>
<proteinExistence type="predicted"/>
<evidence type="ECO:0000313" key="1">
    <source>
        <dbReference type="EMBL" id="EOR05021.1"/>
    </source>
</evidence>
<dbReference type="RefSeq" id="WP_016168123.1">
    <property type="nucleotide sequence ID" value="NZ_JHZG01000002.1"/>
</dbReference>
<gene>
    <name evidence="1" type="ORF">I593_03105</name>
</gene>
<evidence type="ECO:0000313" key="2">
    <source>
        <dbReference type="Proteomes" id="UP000016201"/>
    </source>
</evidence>
<accession>R9AY28</accession>
<dbReference type="EMBL" id="AQFM01000042">
    <property type="protein sequence ID" value="EOR05021.1"/>
    <property type="molecule type" value="Genomic_DNA"/>
</dbReference>
<dbReference type="AlphaFoldDB" id="R9AY28"/>